<keyword evidence="6 8" id="KW-1133">Transmembrane helix</keyword>
<dbReference type="InterPro" id="IPR005219">
    <property type="entry name" value="PqiA-like_proteobact"/>
</dbReference>
<feature type="transmembrane region" description="Helical" evidence="8">
    <location>
        <begin position="37"/>
        <end position="57"/>
    </location>
</feature>
<comment type="caution">
    <text evidence="9">The sequence shown here is derived from an EMBL/GenBank/DDBJ whole genome shotgun (WGS) entry which is preliminary data.</text>
</comment>
<reference evidence="9" key="1">
    <citation type="journal article" date="2020" name="mSystems">
        <title>Genome- and Community-Level Interaction Insights into Carbon Utilization and Element Cycling Functions of Hydrothermarchaeota in Hydrothermal Sediment.</title>
        <authorList>
            <person name="Zhou Z."/>
            <person name="Liu Y."/>
            <person name="Xu W."/>
            <person name="Pan J."/>
            <person name="Luo Z.H."/>
            <person name="Li M."/>
        </authorList>
    </citation>
    <scope>NUCLEOTIDE SEQUENCE</scope>
    <source>
        <strain evidence="9">SpSt-997</strain>
    </source>
</reference>
<keyword evidence="4" id="KW-0997">Cell inner membrane</keyword>
<comment type="subcellular location">
    <subcellularLocation>
        <location evidence="1">Cell inner membrane</location>
        <topology evidence="1">Multi-pass membrane protein</topology>
    </subcellularLocation>
</comment>
<keyword evidence="7 8" id="KW-0472">Membrane</keyword>
<dbReference type="NCBIfam" id="TIGR00155">
    <property type="entry name" value="pqiA_fam"/>
    <property type="match status" value="1"/>
</dbReference>
<dbReference type="EMBL" id="DTQM01000062">
    <property type="protein sequence ID" value="HGC42214.1"/>
    <property type="molecule type" value="Genomic_DNA"/>
</dbReference>
<protein>
    <submittedName>
        <fullName evidence="9">PqiA/YebS family transporter subunit</fullName>
    </submittedName>
</protein>
<accession>A0A8J4H9A1</accession>
<dbReference type="InterPro" id="IPR007498">
    <property type="entry name" value="PqiA-like"/>
</dbReference>
<evidence type="ECO:0000256" key="4">
    <source>
        <dbReference type="ARBA" id="ARBA00022519"/>
    </source>
</evidence>
<feature type="transmembrane region" description="Helical" evidence="8">
    <location>
        <begin position="344"/>
        <end position="368"/>
    </location>
</feature>
<comment type="similarity">
    <text evidence="2">Belongs to the PqiA family.</text>
</comment>
<evidence type="ECO:0000256" key="8">
    <source>
        <dbReference type="SAM" id="Phobius"/>
    </source>
</evidence>
<feature type="transmembrane region" description="Helical" evidence="8">
    <location>
        <begin position="88"/>
        <end position="115"/>
    </location>
</feature>
<feature type="transmembrane region" description="Helical" evidence="8">
    <location>
        <begin position="245"/>
        <end position="263"/>
    </location>
</feature>
<evidence type="ECO:0000256" key="3">
    <source>
        <dbReference type="ARBA" id="ARBA00022475"/>
    </source>
</evidence>
<dbReference type="PANTHER" id="PTHR30462:SF3">
    <property type="entry name" value="INTERMEMBRANE TRANSPORT PROTEIN PQIA"/>
    <property type="match status" value="1"/>
</dbReference>
<dbReference type="GO" id="GO:0005886">
    <property type="term" value="C:plasma membrane"/>
    <property type="evidence" value="ECO:0007669"/>
    <property type="project" value="UniProtKB-SubCell"/>
</dbReference>
<sequence>MACPDCGAFFLAPHPAPGQRARCPRCRAVLWAGHPRGAGLALPLALAALPLLPLAFLEPLLQISLLGQRVSASLITGPLLLDENGWQALAALVVLTACLLPVARLLGLIAVLAALRRPRPRPHPLWRAILRGSERLRPFAMVEVYLLGLFVAYSKLIDLARVHVELAAYALAALMLVMAVIDQLVDPRALWKALAGAHPPPPGAPKPPPATQLIGCTSCGLVSQAREGNLCPRCFSRLARRKKRSLARTLALVIAAFVLYIPANLLPVMTVDYYGQGTPNTILSGVAELASTGMWPLAVLVFFASITVPVLKLAGLVLLMVSARRGWAGRLHDRTRLYRLIDAIGRWSMIDVFMISILVGLVRLGLLASVHPEAGAVAFAAVVVLTLFAAESFDPRLMWDTARRSPRPLPPGGGEAAP</sequence>
<proteinExistence type="inferred from homology"/>
<evidence type="ECO:0000256" key="1">
    <source>
        <dbReference type="ARBA" id="ARBA00004429"/>
    </source>
</evidence>
<dbReference type="Pfam" id="PF04403">
    <property type="entry name" value="PqiA"/>
    <property type="match status" value="2"/>
</dbReference>
<evidence type="ECO:0000313" key="9">
    <source>
        <dbReference type="EMBL" id="HGC42214.1"/>
    </source>
</evidence>
<name>A0A8J4H9A1_9PROT</name>
<feature type="transmembrane region" description="Helical" evidence="8">
    <location>
        <begin position="297"/>
        <end position="323"/>
    </location>
</feature>
<evidence type="ECO:0000256" key="5">
    <source>
        <dbReference type="ARBA" id="ARBA00022692"/>
    </source>
</evidence>
<dbReference type="InterPro" id="IPR051800">
    <property type="entry name" value="PqiA-PqiB_transport"/>
</dbReference>
<evidence type="ECO:0000256" key="2">
    <source>
        <dbReference type="ARBA" id="ARBA00007555"/>
    </source>
</evidence>
<feature type="transmembrane region" description="Helical" evidence="8">
    <location>
        <begin position="136"/>
        <end position="154"/>
    </location>
</feature>
<feature type="transmembrane region" description="Helical" evidence="8">
    <location>
        <begin position="166"/>
        <end position="185"/>
    </location>
</feature>
<evidence type="ECO:0000256" key="7">
    <source>
        <dbReference type="ARBA" id="ARBA00023136"/>
    </source>
</evidence>
<keyword evidence="5 8" id="KW-0812">Transmembrane</keyword>
<evidence type="ECO:0000256" key="6">
    <source>
        <dbReference type="ARBA" id="ARBA00022989"/>
    </source>
</evidence>
<gene>
    <name evidence="9" type="ORF">ENY07_03185</name>
</gene>
<dbReference type="PANTHER" id="PTHR30462">
    <property type="entry name" value="INTERMEMBRANE TRANSPORT PROTEIN PQIB-RELATED"/>
    <property type="match status" value="1"/>
</dbReference>
<keyword evidence="3" id="KW-1003">Cell membrane</keyword>
<dbReference type="AlphaFoldDB" id="A0A8J4H9A1"/>
<feature type="transmembrane region" description="Helical" evidence="8">
    <location>
        <begin position="374"/>
        <end position="393"/>
    </location>
</feature>
<organism evidence="9">
    <name type="scientific">Acidicaldus sp</name>
    <dbReference type="NCBI Taxonomy" id="1872105"/>
    <lineage>
        <taxon>Bacteria</taxon>
        <taxon>Pseudomonadati</taxon>
        <taxon>Pseudomonadota</taxon>
        <taxon>Alphaproteobacteria</taxon>
        <taxon>Acetobacterales</taxon>
        <taxon>Acetobacteraceae</taxon>
        <taxon>Acidicaldus</taxon>
    </lineage>
</organism>